<dbReference type="GO" id="GO:0006541">
    <property type="term" value="P:glutamine metabolic process"/>
    <property type="evidence" value="ECO:0007669"/>
    <property type="project" value="InterPro"/>
</dbReference>
<keyword evidence="4 11" id="KW-0436">Ligase</keyword>
<comment type="subunit">
    <text evidence="11">Composed of two chains; the small (or glutamine) chain promotes the hydrolysis of glutamine to ammonia, which is used by the large (or ammonia) chain to synthesize carbamoyl phosphate. Tetramer of heterodimers (alpha,beta)4.</text>
</comment>
<keyword evidence="8 11" id="KW-0665">Pyrimidine biosynthesis</keyword>
<feature type="binding site" evidence="11">
    <location>
        <position position="241"/>
    </location>
    <ligand>
        <name>L-glutamine</name>
        <dbReference type="ChEBI" id="CHEBI:58359"/>
    </ligand>
</feature>
<dbReference type="PROSITE" id="PS51273">
    <property type="entry name" value="GATASE_TYPE_1"/>
    <property type="match status" value="1"/>
</dbReference>
<dbReference type="PANTHER" id="PTHR43418:SF7">
    <property type="entry name" value="CARBAMOYL-PHOSPHATE SYNTHASE SMALL CHAIN"/>
    <property type="match status" value="1"/>
</dbReference>
<organism evidence="13 14">
    <name type="scientific">Desulfonatronospira thiodismutans ASO3-1</name>
    <dbReference type="NCBI Taxonomy" id="555779"/>
    <lineage>
        <taxon>Bacteria</taxon>
        <taxon>Pseudomonadati</taxon>
        <taxon>Thermodesulfobacteriota</taxon>
        <taxon>Desulfovibrionia</taxon>
        <taxon>Desulfovibrionales</taxon>
        <taxon>Desulfonatronovibrionaceae</taxon>
        <taxon>Desulfonatronospira</taxon>
    </lineage>
</organism>
<dbReference type="InterPro" id="IPR029062">
    <property type="entry name" value="Class_I_gatase-like"/>
</dbReference>
<feature type="region of interest" description="CPSase" evidence="11">
    <location>
        <begin position="1"/>
        <end position="191"/>
    </location>
</feature>
<evidence type="ECO:0000256" key="7">
    <source>
        <dbReference type="ARBA" id="ARBA00022962"/>
    </source>
</evidence>
<dbReference type="CDD" id="cd01744">
    <property type="entry name" value="GATase1_CPSase"/>
    <property type="match status" value="1"/>
</dbReference>
<comment type="pathway">
    <text evidence="2 11">Amino-acid biosynthesis; L-arginine biosynthesis; carbamoyl phosphate from bicarbonate: step 1/1.</text>
</comment>
<keyword evidence="11" id="KW-0028">Amino-acid biosynthesis</keyword>
<dbReference type="eggNOG" id="COG0505">
    <property type="taxonomic scope" value="Bacteria"/>
</dbReference>
<comment type="similarity">
    <text evidence="3 11">Belongs to the CarA family.</text>
</comment>
<dbReference type="AlphaFoldDB" id="D6SLQ5"/>
<dbReference type="PANTHER" id="PTHR43418">
    <property type="entry name" value="MULTIFUNCTIONAL TRYPTOPHAN BIOSYNTHESIS PROTEIN-RELATED"/>
    <property type="match status" value="1"/>
</dbReference>
<keyword evidence="14" id="KW-1185">Reference proteome</keyword>
<dbReference type="GO" id="GO:0006207">
    <property type="term" value="P:'de novo' pyrimidine nucleobase biosynthetic process"/>
    <property type="evidence" value="ECO:0007669"/>
    <property type="project" value="InterPro"/>
</dbReference>
<evidence type="ECO:0000256" key="8">
    <source>
        <dbReference type="ARBA" id="ARBA00022975"/>
    </source>
</evidence>
<dbReference type="InterPro" id="IPR050472">
    <property type="entry name" value="Anth_synth/Amidotransfase"/>
</dbReference>
<dbReference type="FunFam" id="3.50.30.20:FF:000001">
    <property type="entry name" value="Carbamoyl-phosphate synthase small chain"/>
    <property type="match status" value="1"/>
</dbReference>
<evidence type="ECO:0000256" key="2">
    <source>
        <dbReference type="ARBA" id="ARBA00005077"/>
    </source>
</evidence>
<comment type="pathway">
    <text evidence="1 11">Pyrimidine metabolism; UMP biosynthesis via de novo pathway; (S)-dihydroorotate from bicarbonate: step 1/3.</text>
</comment>
<evidence type="ECO:0000256" key="3">
    <source>
        <dbReference type="ARBA" id="ARBA00007800"/>
    </source>
</evidence>
<dbReference type="UniPathway" id="UPA00068">
    <property type="reaction ID" value="UER00171"/>
</dbReference>
<dbReference type="PRINTS" id="PR00096">
    <property type="entry name" value="GATASE"/>
</dbReference>
<evidence type="ECO:0000256" key="6">
    <source>
        <dbReference type="ARBA" id="ARBA00022840"/>
    </source>
</evidence>
<comment type="catalytic activity">
    <reaction evidence="10 11">
        <text>L-glutamine + H2O = L-glutamate + NH4(+)</text>
        <dbReference type="Rhea" id="RHEA:15889"/>
        <dbReference type="ChEBI" id="CHEBI:15377"/>
        <dbReference type="ChEBI" id="CHEBI:28938"/>
        <dbReference type="ChEBI" id="CHEBI:29985"/>
        <dbReference type="ChEBI" id="CHEBI:58359"/>
    </reaction>
</comment>
<dbReference type="NCBIfam" id="NF009475">
    <property type="entry name" value="PRK12838.1"/>
    <property type="match status" value="1"/>
</dbReference>
<reference evidence="13" key="1">
    <citation type="submission" date="2010-05" db="EMBL/GenBank/DDBJ databases">
        <title>The draft genome of Desulfonatronospira thiodismutans ASO3-1.</title>
        <authorList>
            <consortium name="US DOE Joint Genome Institute (JGI-PGF)"/>
            <person name="Lucas S."/>
            <person name="Copeland A."/>
            <person name="Lapidus A."/>
            <person name="Cheng J.-F."/>
            <person name="Bruce D."/>
            <person name="Goodwin L."/>
            <person name="Pitluck S."/>
            <person name="Chertkov O."/>
            <person name="Brettin T."/>
            <person name="Detter J.C."/>
            <person name="Han C."/>
            <person name="Land M.L."/>
            <person name="Hauser L."/>
            <person name="Kyrpides N."/>
            <person name="Mikhailova N."/>
            <person name="Muyzer G."/>
            <person name="Woyke T."/>
        </authorList>
    </citation>
    <scope>NUCLEOTIDE SEQUENCE [LARGE SCALE GENOMIC DNA]</scope>
    <source>
        <strain evidence="13">ASO3-1</strain>
    </source>
</reference>
<evidence type="ECO:0000256" key="10">
    <source>
        <dbReference type="ARBA" id="ARBA00049285"/>
    </source>
</evidence>
<dbReference type="InterPro" id="IPR006274">
    <property type="entry name" value="CarbamoylP_synth_ssu"/>
</dbReference>
<dbReference type="InterPro" id="IPR036480">
    <property type="entry name" value="CarbP_synth_ssu_N_sf"/>
</dbReference>
<feature type="binding site" evidence="11">
    <location>
        <position position="310"/>
    </location>
    <ligand>
        <name>L-glutamine</name>
        <dbReference type="ChEBI" id="CHEBI:58359"/>
    </ligand>
</feature>
<dbReference type="Gene3D" id="3.50.30.20">
    <property type="entry name" value="Carbamoyl-phosphate synthase small subunit, N-terminal domain"/>
    <property type="match status" value="1"/>
</dbReference>
<dbReference type="Pfam" id="PF00117">
    <property type="entry name" value="GATase"/>
    <property type="match status" value="1"/>
</dbReference>
<sequence length="373" mass="41332">MKALLALEDGTWFEGRSFTGMGEAEGEVIFNTGMTGYQEILTDPSYMGQMVCMTYPLMGNYGINPEDVESEKIQAAGFITRECCQIPSNWRSTQSLPDYLRGQKIMGMEGIDTRALTTHIRKYGAMRGVMSTTENDPGKLAQRALQLPHMEGLNLAEKAGCSKPFAWTEWGPIQADLNQDGSYDWPGSGGRVLVYDYGIKWNILRLLKAQGLELLVVPWNFGVQEAVKVAPDGVFLSNGPGDPAAMTKSIEIISGLLEKFPVAGICLGHQLLGLAMGASSFKLKFGHHGMNHPVKDMSTGKIEISSQNHGFCVNIDHLDFLEQTHINLNDNTLEGFRHKNRPVMAIQYHPEAASGPHDSRYFFSRYREMISES</sequence>
<gene>
    <name evidence="11" type="primary">carA</name>
    <name evidence="13" type="ORF">Dthio_PD3045</name>
</gene>
<dbReference type="RefSeq" id="WP_008868745.1">
    <property type="nucleotide sequence ID" value="NZ_ACJN02000001.1"/>
</dbReference>
<feature type="domain" description="Carbamoyl-phosphate synthase small subunit N-terminal" evidence="12">
    <location>
        <begin position="1"/>
        <end position="131"/>
    </location>
</feature>
<name>D6SLQ5_9BACT</name>
<evidence type="ECO:0000313" key="14">
    <source>
        <dbReference type="Proteomes" id="UP000005496"/>
    </source>
</evidence>
<proteinExistence type="inferred from homology"/>
<evidence type="ECO:0000256" key="9">
    <source>
        <dbReference type="ARBA" id="ARBA00048816"/>
    </source>
</evidence>
<feature type="binding site" evidence="11">
    <location>
        <position position="270"/>
    </location>
    <ligand>
        <name>L-glutamine</name>
        <dbReference type="ChEBI" id="CHEBI:58359"/>
    </ligand>
</feature>
<dbReference type="PRINTS" id="PR00097">
    <property type="entry name" value="ANTSNTHASEII"/>
</dbReference>
<dbReference type="OrthoDB" id="9804328at2"/>
<dbReference type="GO" id="GO:0005524">
    <property type="term" value="F:ATP binding"/>
    <property type="evidence" value="ECO:0007669"/>
    <property type="project" value="UniProtKB-UniRule"/>
</dbReference>
<feature type="active site" evidence="11">
    <location>
        <position position="349"/>
    </location>
</feature>
<feature type="active site" evidence="11">
    <location>
        <position position="351"/>
    </location>
</feature>
<dbReference type="Gene3D" id="3.40.50.880">
    <property type="match status" value="1"/>
</dbReference>
<feature type="binding site" evidence="11">
    <location>
        <position position="239"/>
    </location>
    <ligand>
        <name>L-glutamine</name>
        <dbReference type="ChEBI" id="CHEBI:58359"/>
    </ligand>
</feature>
<dbReference type="GO" id="GO:0006526">
    <property type="term" value="P:L-arginine biosynthetic process"/>
    <property type="evidence" value="ECO:0007669"/>
    <property type="project" value="UniProtKB-UniRule"/>
</dbReference>
<dbReference type="InterPro" id="IPR017926">
    <property type="entry name" value="GATASE"/>
</dbReference>
<feature type="binding site" evidence="11">
    <location>
        <position position="45"/>
    </location>
    <ligand>
        <name>L-glutamine</name>
        <dbReference type="ChEBI" id="CHEBI:58359"/>
    </ligand>
</feature>
<dbReference type="NCBIfam" id="TIGR01368">
    <property type="entry name" value="CPSaseIIsmall"/>
    <property type="match status" value="1"/>
</dbReference>
<comment type="catalytic activity">
    <reaction evidence="9 11">
        <text>hydrogencarbonate + L-glutamine + 2 ATP + H2O = carbamoyl phosphate + L-glutamate + 2 ADP + phosphate + 2 H(+)</text>
        <dbReference type="Rhea" id="RHEA:18633"/>
        <dbReference type="ChEBI" id="CHEBI:15377"/>
        <dbReference type="ChEBI" id="CHEBI:15378"/>
        <dbReference type="ChEBI" id="CHEBI:17544"/>
        <dbReference type="ChEBI" id="CHEBI:29985"/>
        <dbReference type="ChEBI" id="CHEBI:30616"/>
        <dbReference type="ChEBI" id="CHEBI:43474"/>
        <dbReference type="ChEBI" id="CHEBI:58228"/>
        <dbReference type="ChEBI" id="CHEBI:58359"/>
        <dbReference type="ChEBI" id="CHEBI:456216"/>
        <dbReference type="EC" id="6.3.5.5"/>
    </reaction>
</comment>
<dbReference type="InterPro" id="IPR002474">
    <property type="entry name" value="CarbamoylP_synth_ssu_N"/>
</dbReference>
<dbReference type="GO" id="GO:0004088">
    <property type="term" value="F:carbamoyl-phosphate synthase (glutamine-hydrolyzing) activity"/>
    <property type="evidence" value="ECO:0007669"/>
    <property type="project" value="UniProtKB-UniRule"/>
</dbReference>
<comment type="caution">
    <text evidence="13">The sequence shown here is derived from an EMBL/GenBank/DDBJ whole genome shotgun (WGS) entry which is preliminary data.</text>
</comment>
<protein>
    <recommendedName>
        <fullName evidence="11">Carbamoyl phosphate synthase small chain</fullName>
        <ecNumber evidence="11">6.3.5.5</ecNumber>
    </recommendedName>
    <alternativeName>
        <fullName evidence="11">Carbamoyl phosphate synthetase glutamine chain</fullName>
    </alternativeName>
</protein>
<dbReference type="SMART" id="SM01097">
    <property type="entry name" value="CPSase_sm_chain"/>
    <property type="match status" value="1"/>
</dbReference>
<keyword evidence="5 11" id="KW-0547">Nucleotide-binding</keyword>
<keyword evidence="7 11" id="KW-0315">Glutamine amidotransferase</keyword>
<dbReference type="Proteomes" id="UP000005496">
    <property type="component" value="Unassembled WGS sequence"/>
</dbReference>
<feature type="binding site" evidence="11">
    <location>
        <position position="311"/>
    </location>
    <ligand>
        <name>L-glutamine</name>
        <dbReference type="ChEBI" id="CHEBI:58359"/>
    </ligand>
</feature>
<evidence type="ECO:0000313" key="13">
    <source>
        <dbReference type="EMBL" id="EFI35616.1"/>
    </source>
</evidence>
<dbReference type="EMBL" id="ACJN02000001">
    <property type="protein sequence ID" value="EFI35616.1"/>
    <property type="molecule type" value="Genomic_DNA"/>
</dbReference>
<evidence type="ECO:0000256" key="5">
    <source>
        <dbReference type="ARBA" id="ARBA00022741"/>
    </source>
</evidence>
<keyword evidence="11" id="KW-0055">Arginine biosynthesis</keyword>
<dbReference type="EC" id="6.3.5.5" evidence="11"/>
<evidence type="ECO:0000256" key="11">
    <source>
        <dbReference type="HAMAP-Rule" id="MF_01209"/>
    </source>
</evidence>
<evidence type="ECO:0000256" key="1">
    <source>
        <dbReference type="ARBA" id="ARBA00004812"/>
    </source>
</evidence>
<keyword evidence="6 11" id="KW-0067">ATP-binding</keyword>
<feature type="active site" description="Nucleophile" evidence="11">
    <location>
        <position position="266"/>
    </location>
</feature>
<comment type="function">
    <text evidence="11">Small subunit of the glutamine-dependent carbamoyl phosphate synthetase (CPSase). CPSase catalyzes the formation of carbamoyl phosphate from the ammonia moiety of glutamine, carbonate, and phosphate donated by ATP, constituting the first step of 2 biosynthetic pathways, one leading to arginine and/or urea and the other to pyrimidine nucleotides. The small subunit (glutamine amidotransferase) binds and cleaves glutamine to supply the large subunit with the substrate ammonia.</text>
</comment>
<dbReference type="GO" id="GO:0044205">
    <property type="term" value="P:'de novo' UMP biosynthetic process"/>
    <property type="evidence" value="ECO:0007669"/>
    <property type="project" value="UniProtKB-UniRule"/>
</dbReference>
<dbReference type="GO" id="GO:0004359">
    <property type="term" value="F:glutaminase activity"/>
    <property type="evidence" value="ECO:0007669"/>
    <property type="project" value="RHEA"/>
</dbReference>
<accession>D6SLQ5</accession>
<dbReference type="UniPathway" id="UPA00070">
    <property type="reaction ID" value="UER00115"/>
</dbReference>
<feature type="binding site" evidence="11">
    <location>
        <position position="308"/>
    </location>
    <ligand>
        <name>L-glutamine</name>
        <dbReference type="ChEBI" id="CHEBI:58359"/>
    </ligand>
</feature>
<evidence type="ECO:0000259" key="12">
    <source>
        <dbReference type="SMART" id="SM01097"/>
    </source>
</evidence>
<feature type="binding site" evidence="11">
    <location>
        <position position="267"/>
    </location>
    <ligand>
        <name>L-glutamine</name>
        <dbReference type="ChEBI" id="CHEBI:58359"/>
    </ligand>
</feature>
<dbReference type="Pfam" id="PF00988">
    <property type="entry name" value="CPSase_sm_chain"/>
    <property type="match status" value="1"/>
</dbReference>
<dbReference type="SUPFAM" id="SSF52317">
    <property type="entry name" value="Class I glutamine amidotransferase-like"/>
    <property type="match status" value="1"/>
</dbReference>
<dbReference type="InterPro" id="IPR035686">
    <property type="entry name" value="CPSase_GATase1"/>
</dbReference>
<dbReference type="HAMAP" id="MF_01209">
    <property type="entry name" value="CPSase_S_chain"/>
    <property type="match status" value="1"/>
</dbReference>
<dbReference type="PRINTS" id="PR00099">
    <property type="entry name" value="CPSGATASE"/>
</dbReference>
<dbReference type="SUPFAM" id="SSF52021">
    <property type="entry name" value="Carbamoyl phosphate synthetase, small subunit N-terminal domain"/>
    <property type="match status" value="1"/>
</dbReference>
<evidence type="ECO:0000256" key="4">
    <source>
        <dbReference type="ARBA" id="ARBA00022598"/>
    </source>
</evidence>